<sequence>MEDVDKVIFAADSADGEQELLGLKEVVRAFQDTRTFMYGEAEATKLTLYKMRKDEDFNQWKVESSQDEVAARLASVGIGAQPSAVYWKRSPEAAHRNGVLVGRVFDTYLGSAAVSCGLRGKSVPINGLLSPSTLPIVEAELSISTPEPTPEVTDDSPAPLDLGEYSGLIVKAIGDGKVYTVVVRTESFETDGIEYHADFAAQANTFSTARLPFSSFSAYRDGRRIPPANAPELNRGAIVGLALAFYPIRNDPSKTTGEFYLSVAHIKAYRKRDEPELVYVSDAAVGAHWRNQMTQSVLEPSTAAAAQETNPTEAGIASASMGGDESKGEGAEEEAGAAQDVGISDQKARRVQVKLQGEDLLRRSGLTYFMVRPGTLLDGPGGGRLSFSQSVVDSTLPVTRTDVAEVIVSSLLDPRACNVACSVTASEYTQMAAEQDISKLLEVMQPNRM</sequence>
<proteinExistence type="predicted"/>
<protein>
    <recommendedName>
        <fullName evidence="5">NAD(P)-binding domain-containing protein</fullName>
    </recommendedName>
</protein>
<accession>A0A7S3AV07</accession>
<evidence type="ECO:0000256" key="1">
    <source>
        <dbReference type="SAM" id="MobiDB-lite"/>
    </source>
</evidence>
<dbReference type="Gene3D" id="3.40.50.720">
    <property type="entry name" value="NAD(P)-binding Rossmann-like Domain"/>
    <property type="match status" value="1"/>
</dbReference>
<organism evidence="4">
    <name type="scientific">Haptolina ericina</name>
    <dbReference type="NCBI Taxonomy" id="156174"/>
    <lineage>
        <taxon>Eukaryota</taxon>
        <taxon>Haptista</taxon>
        <taxon>Haptophyta</taxon>
        <taxon>Prymnesiophyceae</taxon>
        <taxon>Prymnesiales</taxon>
        <taxon>Prymnesiaceae</taxon>
        <taxon>Haptolina</taxon>
    </lineage>
</organism>
<evidence type="ECO:0000313" key="4">
    <source>
        <dbReference type="EMBL" id="CAE0116063.1"/>
    </source>
</evidence>
<dbReference type="InterPro" id="IPR013857">
    <property type="entry name" value="NADH-UbQ_OxRdtase-assoc_prot30"/>
</dbReference>
<evidence type="ECO:0000259" key="3">
    <source>
        <dbReference type="Pfam" id="PF13460"/>
    </source>
</evidence>
<feature type="domain" description="NAD(P)-binding" evidence="3">
    <location>
        <begin position="348"/>
        <end position="414"/>
    </location>
</feature>
<dbReference type="SUPFAM" id="SSF49785">
    <property type="entry name" value="Galactose-binding domain-like"/>
    <property type="match status" value="1"/>
</dbReference>
<dbReference type="PANTHER" id="PTHR15020:SF47">
    <property type="entry name" value="NAD(P)-BINDING DOMAIN-CONTAINING PROTEIN"/>
    <property type="match status" value="1"/>
</dbReference>
<dbReference type="EMBL" id="HBHX01030071">
    <property type="protein sequence ID" value="CAE0116063.1"/>
    <property type="molecule type" value="Transcribed_RNA"/>
</dbReference>
<name>A0A7S3AV07_9EUKA</name>
<dbReference type="Pfam" id="PF08547">
    <property type="entry name" value="CIA30"/>
    <property type="match status" value="1"/>
</dbReference>
<feature type="region of interest" description="Disordered" evidence="1">
    <location>
        <begin position="298"/>
        <end position="343"/>
    </location>
</feature>
<dbReference type="SUPFAM" id="SSF51735">
    <property type="entry name" value="NAD(P)-binding Rossmann-fold domains"/>
    <property type="match status" value="1"/>
</dbReference>
<reference evidence="4" key="1">
    <citation type="submission" date="2021-01" db="EMBL/GenBank/DDBJ databases">
        <authorList>
            <person name="Corre E."/>
            <person name="Pelletier E."/>
            <person name="Niang G."/>
            <person name="Scheremetjew M."/>
            <person name="Finn R."/>
            <person name="Kale V."/>
            <person name="Holt S."/>
            <person name="Cochrane G."/>
            <person name="Meng A."/>
            <person name="Brown T."/>
            <person name="Cohen L."/>
        </authorList>
    </citation>
    <scope>NUCLEOTIDE SEQUENCE</scope>
    <source>
        <strain evidence="4">CCMP281</strain>
    </source>
</reference>
<dbReference type="PANTHER" id="PTHR15020">
    <property type="entry name" value="FLAVIN REDUCTASE-RELATED"/>
    <property type="match status" value="1"/>
</dbReference>
<gene>
    <name evidence="4" type="ORF">HERI1096_LOCUS16748</name>
</gene>
<dbReference type="Pfam" id="PF13460">
    <property type="entry name" value="NAD_binding_10"/>
    <property type="match status" value="1"/>
</dbReference>
<feature type="domain" description="NADH:ubiquinone oxidoreductase intermediate-associated protein 30" evidence="2">
    <location>
        <begin position="157"/>
        <end position="263"/>
    </location>
</feature>
<dbReference type="InterPro" id="IPR008979">
    <property type="entry name" value="Galactose-bd-like_sf"/>
</dbReference>
<evidence type="ECO:0008006" key="5">
    <source>
        <dbReference type="Google" id="ProtNLM"/>
    </source>
</evidence>
<dbReference type="AlphaFoldDB" id="A0A7S3AV07"/>
<dbReference type="InterPro" id="IPR036291">
    <property type="entry name" value="NAD(P)-bd_dom_sf"/>
</dbReference>
<evidence type="ECO:0000259" key="2">
    <source>
        <dbReference type="Pfam" id="PF08547"/>
    </source>
</evidence>
<dbReference type="InterPro" id="IPR016040">
    <property type="entry name" value="NAD(P)-bd_dom"/>
</dbReference>